<dbReference type="AlphaFoldDB" id="A0A7L7KV09"/>
<dbReference type="Gene3D" id="1.10.1370.20">
    <property type="entry name" value="Oligoendopeptidase f, C-terminal domain"/>
    <property type="match status" value="1"/>
</dbReference>
<reference evidence="9 10" key="1">
    <citation type="submission" date="2020-02" db="EMBL/GenBank/DDBJ databases">
        <authorList>
            <person name="Zheng R.K."/>
            <person name="Sun C.M."/>
        </authorList>
    </citation>
    <scope>NUCLEOTIDE SEQUENCE [LARGE SCALE GENOMIC DNA]</scope>
    <source>
        <strain evidence="10">zrk13</strain>
    </source>
</reference>
<evidence type="ECO:0000256" key="5">
    <source>
        <dbReference type="ARBA" id="ARBA00023049"/>
    </source>
</evidence>
<dbReference type="GO" id="GO:0046872">
    <property type="term" value="F:metal ion binding"/>
    <property type="evidence" value="ECO:0007669"/>
    <property type="project" value="UniProtKB-UniRule"/>
</dbReference>
<gene>
    <name evidence="9" type="primary">pepF</name>
    <name evidence="9" type="ORF">G4Z02_07590</name>
</gene>
<dbReference type="InterPro" id="IPR004438">
    <property type="entry name" value="Peptidase_M3B"/>
</dbReference>
<dbReference type="Proteomes" id="UP000514720">
    <property type="component" value="Chromosome"/>
</dbReference>
<keyword evidence="1 6" id="KW-0645">Protease</keyword>
<evidence type="ECO:0000313" key="9">
    <source>
        <dbReference type="EMBL" id="QMS85608.1"/>
    </source>
</evidence>
<evidence type="ECO:0000259" key="7">
    <source>
        <dbReference type="Pfam" id="PF01432"/>
    </source>
</evidence>
<keyword evidence="10" id="KW-1185">Reference proteome</keyword>
<keyword evidence="2 6" id="KW-0479">Metal-binding</keyword>
<evidence type="ECO:0000256" key="1">
    <source>
        <dbReference type="ARBA" id="ARBA00022670"/>
    </source>
</evidence>
<dbReference type="PANTHER" id="PTHR11804:SF84">
    <property type="entry name" value="SACCHAROLYSIN"/>
    <property type="match status" value="1"/>
</dbReference>
<feature type="domain" description="Peptidase M3A/M3B catalytic" evidence="7">
    <location>
        <begin position="192"/>
        <end position="567"/>
    </location>
</feature>
<dbReference type="SUPFAM" id="SSF55486">
    <property type="entry name" value="Metalloproteases ('zincins'), catalytic domain"/>
    <property type="match status" value="1"/>
</dbReference>
<dbReference type="GO" id="GO:0004222">
    <property type="term" value="F:metalloendopeptidase activity"/>
    <property type="evidence" value="ECO:0007669"/>
    <property type="project" value="UniProtKB-UniRule"/>
</dbReference>
<dbReference type="EC" id="3.4.24.-" evidence="6"/>
<keyword evidence="4 6" id="KW-0862">Zinc</keyword>
<evidence type="ECO:0000256" key="6">
    <source>
        <dbReference type="RuleBase" id="RU368091"/>
    </source>
</evidence>
<dbReference type="KEGG" id="xcl:G4Z02_07590"/>
<dbReference type="Gene3D" id="1.10.287.830">
    <property type="entry name" value="putative peptidase helix hairpin domain like"/>
    <property type="match status" value="1"/>
</dbReference>
<comment type="similarity">
    <text evidence="6">Belongs to the peptidase M3B family.</text>
</comment>
<evidence type="ECO:0000256" key="4">
    <source>
        <dbReference type="ARBA" id="ARBA00022833"/>
    </source>
</evidence>
<dbReference type="EMBL" id="CP048914">
    <property type="protein sequence ID" value="QMS85608.1"/>
    <property type="molecule type" value="Genomic_DNA"/>
</dbReference>
<dbReference type="InterPro" id="IPR045090">
    <property type="entry name" value="Pept_M3A_M3B"/>
</dbReference>
<dbReference type="CDD" id="cd09608">
    <property type="entry name" value="M3B_PepF"/>
    <property type="match status" value="1"/>
</dbReference>
<dbReference type="InterPro" id="IPR001567">
    <property type="entry name" value="Pept_M3A_M3B_dom"/>
</dbReference>
<feature type="domain" description="Oligopeptidase F N-terminal" evidence="8">
    <location>
        <begin position="100"/>
        <end position="166"/>
    </location>
</feature>
<dbReference type="GO" id="GO:0006518">
    <property type="term" value="P:peptide metabolic process"/>
    <property type="evidence" value="ECO:0007669"/>
    <property type="project" value="TreeGrafter"/>
</dbReference>
<dbReference type="Pfam" id="PF01432">
    <property type="entry name" value="Peptidase_M3"/>
    <property type="match status" value="1"/>
</dbReference>
<evidence type="ECO:0000313" key="10">
    <source>
        <dbReference type="Proteomes" id="UP000514720"/>
    </source>
</evidence>
<comment type="function">
    <text evidence="6">Has oligopeptidase activity and degrades a variety of small bioactive peptides.</text>
</comment>
<evidence type="ECO:0000256" key="3">
    <source>
        <dbReference type="ARBA" id="ARBA00022801"/>
    </source>
</evidence>
<keyword evidence="5 6" id="KW-0482">Metalloprotease</keyword>
<dbReference type="RefSeq" id="WP_258877410.1">
    <property type="nucleotide sequence ID" value="NZ_CP048914.1"/>
</dbReference>
<dbReference type="NCBIfam" id="TIGR00181">
    <property type="entry name" value="pepF"/>
    <property type="match status" value="1"/>
</dbReference>
<proteinExistence type="inferred from homology"/>
<name>A0A7L7KV09_9MOLU</name>
<dbReference type="InterPro" id="IPR013647">
    <property type="entry name" value="OligopepF_N_dom"/>
</dbReference>
<comment type="cofactor">
    <cofactor evidence="6">
        <name>Zn(2+)</name>
        <dbReference type="ChEBI" id="CHEBI:29105"/>
    </cofactor>
    <text evidence="6">Binds 1 zinc ion.</text>
</comment>
<organism evidence="9 10">
    <name type="scientific">Candidatus Xianfuyuplasma coldseepsis</name>
    <dbReference type="NCBI Taxonomy" id="2782163"/>
    <lineage>
        <taxon>Bacteria</taxon>
        <taxon>Bacillati</taxon>
        <taxon>Mycoplasmatota</taxon>
        <taxon>Mollicutes</taxon>
        <taxon>Candidatus Izemoplasmatales</taxon>
        <taxon>Candidatus Izemoplasmataceae</taxon>
        <taxon>Candidatus Xianfuyuplasma</taxon>
    </lineage>
</organism>
<dbReference type="InterPro" id="IPR042088">
    <property type="entry name" value="OligoPept_F_C"/>
</dbReference>
<protein>
    <recommendedName>
        <fullName evidence="6">Oligopeptidase F</fullName>
        <ecNumber evidence="6">3.4.24.-</ecNumber>
    </recommendedName>
</protein>
<accession>A0A7L7KV09</accession>
<evidence type="ECO:0000259" key="8">
    <source>
        <dbReference type="Pfam" id="PF08439"/>
    </source>
</evidence>
<dbReference type="PANTHER" id="PTHR11804">
    <property type="entry name" value="PROTEASE M3 THIMET OLIGOPEPTIDASE-RELATED"/>
    <property type="match status" value="1"/>
</dbReference>
<evidence type="ECO:0000256" key="2">
    <source>
        <dbReference type="ARBA" id="ARBA00022723"/>
    </source>
</evidence>
<keyword evidence="3 6" id="KW-0378">Hydrolase</keyword>
<dbReference type="Pfam" id="PF08439">
    <property type="entry name" value="Peptidase_M3_N"/>
    <property type="match status" value="1"/>
</dbReference>
<dbReference type="GO" id="GO:0006508">
    <property type="term" value="P:proteolysis"/>
    <property type="evidence" value="ECO:0007669"/>
    <property type="project" value="UniProtKB-KW"/>
</dbReference>
<sequence>MKWKLENLYKTLEEWQKEYDHVEQLIDTLASYQGKLHEFKTFKEYYTYQKELGTKLIKVYQYAALKSDLNKKVTENAARVQKMQFLLSKLRQKTAFESPELLGIGKDTIDSFIEQDETLHEYKFSIEKLFRNQEHVLDQKSESIIANFSQLTSKGSEVYTALSIADNEPKEVELEDGEKVVITSGNYRSYLADLKSPEDRRKVFEAIFSQYKDHKNSYAQIYNTILQSNIARMKNRNYSSSLESYLFGNNIPLDVYHNLVEVATSNTDPIKRYYNLRKDYLGLEKHHTYDRFMPLASSNSKFTYEEAKDIFFKSINHLDQEFIDKAKSALEDGYVDVYEQDGKQTGAYSWGAVNEHPFILLNYDDTLNYVFTVAHEAGHSMHSQFSSENQPVATQNYTIFVAEIASTFNEHNLLDYFIQNSNTTKEDKIMLLQQSIDDILGTFYRQTLFAAYELKAHELAEQGTPITHEALSQIMVDLYKQYYDIDITEENGKEYVWAYIPHLFHTPFYVYQYATSFAASLKLYELVKEDPTNIKHHIELLKSGGNDYPVMQVQKAGVDLTTKDPFFAVVNRLNSLLDELEVALKE</sequence>
<dbReference type="Gene3D" id="1.20.140.70">
    <property type="entry name" value="Oligopeptidase f, N-terminal domain"/>
    <property type="match status" value="1"/>
</dbReference>